<keyword evidence="5" id="KW-0547">Nucleotide-binding</keyword>
<evidence type="ECO:0000256" key="10">
    <source>
        <dbReference type="ARBA" id="ARBA00023209"/>
    </source>
</evidence>
<evidence type="ECO:0000259" key="12">
    <source>
        <dbReference type="PROSITE" id="PS50146"/>
    </source>
</evidence>
<evidence type="ECO:0000313" key="13">
    <source>
        <dbReference type="EMBL" id="MEJ2903860.1"/>
    </source>
</evidence>
<comment type="cofactor">
    <cofactor evidence="1">
        <name>Mg(2+)</name>
        <dbReference type="ChEBI" id="CHEBI:18420"/>
    </cofactor>
</comment>
<feature type="domain" description="DAGKc" evidence="12">
    <location>
        <begin position="5"/>
        <end position="134"/>
    </location>
</feature>
<dbReference type="PANTHER" id="PTHR12358">
    <property type="entry name" value="SPHINGOSINE KINASE"/>
    <property type="match status" value="1"/>
</dbReference>
<dbReference type="InterPro" id="IPR050187">
    <property type="entry name" value="Lipid_Phosphate_FormReg"/>
</dbReference>
<evidence type="ECO:0000313" key="14">
    <source>
        <dbReference type="Proteomes" id="UP001378956"/>
    </source>
</evidence>
<dbReference type="InterPro" id="IPR016064">
    <property type="entry name" value="NAD/diacylglycerol_kinase_sf"/>
</dbReference>
<evidence type="ECO:0000256" key="6">
    <source>
        <dbReference type="ARBA" id="ARBA00022777"/>
    </source>
</evidence>
<dbReference type="Pfam" id="PF00781">
    <property type="entry name" value="DAGK_cat"/>
    <property type="match status" value="1"/>
</dbReference>
<evidence type="ECO:0000256" key="5">
    <source>
        <dbReference type="ARBA" id="ARBA00022741"/>
    </source>
</evidence>
<accession>A0ABU8NNM6</accession>
<keyword evidence="10" id="KW-0594">Phospholipid biosynthesis</keyword>
<evidence type="ECO:0000256" key="11">
    <source>
        <dbReference type="ARBA" id="ARBA00023264"/>
    </source>
</evidence>
<comment type="caution">
    <text evidence="13">The sequence shown here is derived from an EMBL/GenBank/DDBJ whole genome shotgun (WGS) entry which is preliminary data.</text>
</comment>
<sequence length="291" mass="31974">MGEKSVQLKLLFIVNPGSGNGEINFADAISAYFESLPHTAEIYELPLNCSFEKLKEIIASANADRVIAVGGDGTVKLIAECLLQTDTPMGIIPAGSANGMAKELGIPTTIKESLDMTVNGQPKKIHVIMVNGELCIHLADIGFNAYLVKKFNDLPQRGMWGYTKAAWKALWSHHKMEVLIKVKDKTIRSEAAMVVIANATMYGTGVKINPDGKLDDDFFEVILVKEYSVMEILKLRFTNLALNPKNIEAFQITSLNIKTKHKAHFQVDGEYMGKVSRIEANIIPAAINVIV</sequence>
<evidence type="ECO:0000256" key="1">
    <source>
        <dbReference type="ARBA" id="ARBA00001946"/>
    </source>
</evidence>
<evidence type="ECO:0000256" key="4">
    <source>
        <dbReference type="ARBA" id="ARBA00022723"/>
    </source>
</evidence>
<dbReference type="Proteomes" id="UP001378956">
    <property type="component" value="Unassembled WGS sequence"/>
</dbReference>
<keyword evidence="6 13" id="KW-0418">Kinase</keyword>
<gene>
    <name evidence="13" type="ORF">WAE58_15550</name>
</gene>
<dbReference type="Pfam" id="PF19279">
    <property type="entry name" value="YegS_C"/>
    <property type="match status" value="1"/>
</dbReference>
<keyword evidence="2" id="KW-0444">Lipid biosynthesis</keyword>
<keyword evidence="9" id="KW-0443">Lipid metabolism</keyword>
<evidence type="ECO:0000256" key="7">
    <source>
        <dbReference type="ARBA" id="ARBA00022840"/>
    </source>
</evidence>
<dbReference type="InterPro" id="IPR045540">
    <property type="entry name" value="YegS/DAGK_C"/>
</dbReference>
<protein>
    <submittedName>
        <fullName evidence="13">YegS/Rv2252/BmrU family lipid kinase</fullName>
    </submittedName>
</protein>
<dbReference type="GO" id="GO:0016301">
    <property type="term" value="F:kinase activity"/>
    <property type="evidence" value="ECO:0007669"/>
    <property type="project" value="UniProtKB-KW"/>
</dbReference>
<dbReference type="InterPro" id="IPR005218">
    <property type="entry name" value="Diacylglycerol/lipid_kinase"/>
</dbReference>
<dbReference type="EMBL" id="JBBEUB010000005">
    <property type="protein sequence ID" value="MEJ2903860.1"/>
    <property type="molecule type" value="Genomic_DNA"/>
</dbReference>
<dbReference type="SUPFAM" id="SSF111331">
    <property type="entry name" value="NAD kinase/diacylglycerol kinase-like"/>
    <property type="match status" value="1"/>
</dbReference>
<evidence type="ECO:0000256" key="2">
    <source>
        <dbReference type="ARBA" id="ARBA00022516"/>
    </source>
</evidence>
<dbReference type="NCBIfam" id="TIGR00147">
    <property type="entry name" value="YegS/Rv2252/BmrU family lipid kinase"/>
    <property type="match status" value="1"/>
</dbReference>
<evidence type="ECO:0000256" key="3">
    <source>
        <dbReference type="ARBA" id="ARBA00022679"/>
    </source>
</evidence>
<keyword evidence="14" id="KW-1185">Reference proteome</keyword>
<keyword evidence="3" id="KW-0808">Transferase</keyword>
<dbReference type="InterPro" id="IPR001206">
    <property type="entry name" value="Diacylglycerol_kinase_cat_dom"/>
</dbReference>
<dbReference type="PANTHER" id="PTHR12358:SF106">
    <property type="entry name" value="LIPID KINASE YEGS"/>
    <property type="match status" value="1"/>
</dbReference>
<keyword evidence="7" id="KW-0067">ATP-binding</keyword>
<dbReference type="PROSITE" id="PS50146">
    <property type="entry name" value="DAGK"/>
    <property type="match status" value="1"/>
</dbReference>
<dbReference type="Gene3D" id="2.60.200.40">
    <property type="match status" value="1"/>
</dbReference>
<keyword evidence="8" id="KW-0460">Magnesium</keyword>
<dbReference type="InterPro" id="IPR017438">
    <property type="entry name" value="ATP-NAD_kinase_N"/>
</dbReference>
<proteinExistence type="predicted"/>
<dbReference type="SMART" id="SM00046">
    <property type="entry name" value="DAGKc"/>
    <property type="match status" value="1"/>
</dbReference>
<dbReference type="RefSeq" id="WP_172662205.1">
    <property type="nucleotide sequence ID" value="NZ_JABMKW010000018.1"/>
</dbReference>
<organism evidence="13 14">
    <name type="scientific">Pedobacter panaciterrae</name>
    <dbReference type="NCBI Taxonomy" id="363849"/>
    <lineage>
        <taxon>Bacteria</taxon>
        <taxon>Pseudomonadati</taxon>
        <taxon>Bacteroidota</taxon>
        <taxon>Sphingobacteriia</taxon>
        <taxon>Sphingobacteriales</taxon>
        <taxon>Sphingobacteriaceae</taxon>
        <taxon>Pedobacter</taxon>
    </lineage>
</organism>
<reference evidence="13 14" key="1">
    <citation type="submission" date="2024-03" db="EMBL/GenBank/DDBJ databases">
        <title>Sequence of Lycoming College Course Isolates.</title>
        <authorList>
            <person name="Plotts O."/>
            <person name="Newman J."/>
        </authorList>
    </citation>
    <scope>NUCLEOTIDE SEQUENCE [LARGE SCALE GENOMIC DNA]</scope>
    <source>
        <strain evidence="13 14">CJB-3</strain>
    </source>
</reference>
<dbReference type="Gene3D" id="3.40.50.10330">
    <property type="entry name" value="Probable inorganic polyphosphate/atp-NAD kinase, domain 1"/>
    <property type="match status" value="1"/>
</dbReference>
<evidence type="ECO:0000256" key="8">
    <source>
        <dbReference type="ARBA" id="ARBA00022842"/>
    </source>
</evidence>
<name>A0ABU8NNM6_9SPHI</name>
<keyword evidence="4" id="KW-0479">Metal-binding</keyword>
<evidence type="ECO:0000256" key="9">
    <source>
        <dbReference type="ARBA" id="ARBA00023098"/>
    </source>
</evidence>
<keyword evidence="11" id="KW-1208">Phospholipid metabolism</keyword>